<protein>
    <submittedName>
        <fullName evidence="1">Oxidoreductase</fullName>
    </submittedName>
</protein>
<evidence type="ECO:0000313" key="1">
    <source>
        <dbReference type="EMBL" id="MBO8195077.1"/>
    </source>
</evidence>
<reference evidence="1 2" key="1">
    <citation type="submission" date="2020-11" db="EMBL/GenBank/DDBJ databases">
        <title>Streptomyces spirodelae sp. nov., isolated from duckweed.</title>
        <authorList>
            <person name="Saimee Y."/>
            <person name="Duangmal K."/>
        </authorList>
    </citation>
    <scope>NUCLEOTIDE SEQUENCE [LARGE SCALE GENOMIC DNA]</scope>
    <source>
        <strain evidence="1 2">S16-07</strain>
    </source>
</reference>
<comment type="caution">
    <text evidence="1">The sequence shown here is derived from an EMBL/GenBank/DDBJ whole genome shotgun (WGS) entry which is preliminary data.</text>
</comment>
<feature type="non-terminal residue" evidence="1">
    <location>
        <position position="1"/>
    </location>
</feature>
<dbReference type="EMBL" id="JADKMA010000165">
    <property type="protein sequence ID" value="MBO8195077.1"/>
    <property type="molecule type" value="Genomic_DNA"/>
</dbReference>
<accession>A0ABS3XI33</accession>
<name>A0ABS3XI33_9ACTN</name>
<proteinExistence type="predicted"/>
<gene>
    <name evidence="1" type="ORF">ITI46_25980</name>
</gene>
<sequence length="47" mass="5057">SLPHRVARAGGELAGLLAPHARTAPSRESEPEVIPFEQQLAALRVEK</sequence>
<dbReference type="Proteomes" id="UP001519064">
    <property type="component" value="Unassembled WGS sequence"/>
</dbReference>
<evidence type="ECO:0000313" key="2">
    <source>
        <dbReference type="Proteomes" id="UP001519064"/>
    </source>
</evidence>
<keyword evidence="2" id="KW-1185">Reference proteome</keyword>
<organism evidence="1 2">
    <name type="scientific">Streptomyces oryzae</name>
    <dbReference type="NCBI Taxonomy" id="1434886"/>
    <lineage>
        <taxon>Bacteria</taxon>
        <taxon>Bacillati</taxon>
        <taxon>Actinomycetota</taxon>
        <taxon>Actinomycetes</taxon>
        <taxon>Kitasatosporales</taxon>
        <taxon>Streptomycetaceae</taxon>
        <taxon>Streptomyces</taxon>
    </lineage>
</organism>